<evidence type="ECO:0008006" key="3">
    <source>
        <dbReference type="Google" id="ProtNLM"/>
    </source>
</evidence>
<sequence length="318" mass="35948">MGRKANHHIVPQYYLRQFAQGVKRNARVVAFDVETGHSFPTSVRNVGAKRDFNRVEIEGVEPNAVEDALGELEADFNGALKSIVADRRFSSDEDFNLLLNLIALLSVRNERTRQEFQRFTSETLRLTMQVSLQSEGGWSGMTEKARDAGYDLSDVSYQDIKEVLDPEKYDIGFEQTYFVTKELEAIDVVLPYLARRNWTLLEPTASNSFVTCDHPVILSWEDGANQGRFRPPGHGLIGTAVFFPLAPSLAIYGTFERMTPEFLKVSDGTVAQLNSEIIINANRHVFGRDTLWKFWTPNGYPEASDLSKGLRFLRGEQS</sequence>
<dbReference type="Pfam" id="PF14022">
    <property type="entry name" value="DUF4238"/>
    <property type="match status" value="1"/>
</dbReference>
<name>A0A1X6YCH3_9RHOB</name>
<dbReference type="InterPro" id="IPR025332">
    <property type="entry name" value="DUF4238"/>
</dbReference>
<dbReference type="OrthoDB" id="5918636at2"/>
<organism evidence="1 2">
    <name type="scientific">Roseovarius halotolerans</name>
    <dbReference type="NCBI Taxonomy" id="505353"/>
    <lineage>
        <taxon>Bacteria</taxon>
        <taxon>Pseudomonadati</taxon>
        <taxon>Pseudomonadota</taxon>
        <taxon>Alphaproteobacteria</taxon>
        <taxon>Rhodobacterales</taxon>
        <taxon>Roseobacteraceae</taxon>
        <taxon>Roseovarius</taxon>
    </lineage>
</organism>
<keyword evidence="2" id="KW-1185">Reference proteome</keyword>
<accession>A0A1X6YCH3</accession>
<proteinExistence type="predicted"/>
<dbReference type="AlphaFoldDB" id="A0A1X6YCH3"/>
<evidence type="ECO:0000313" key="1">
    <source>
        <dbReference type="EMBL" id="SLN16480.1"/>
    </source>
</evidence>
<dbReference type="RefSeq" id="WP_085816131.1">
    <property type="nucleotide sequence ID" value="NZ_FWFU01000001.1"/>
</dbReference>
<evidence type="ECO:0000313" key="2">
    <source>
        <dbReference type="Proteomes" id="UP000193207"/>
    </source>
</evidence>
<dbReference type="Proteomes" id="UP000193207">
    <property type="component" value="Unassembled WGS sequence"/>
</dbReference>
<dbReference type="EMBL" id="FWFU01000001">
    <property type="protein sequence ID" value="SLN16480.1"/>
    <property type="molecule type" value="Genomic_DNA"/>
</dbReference>
<protein>
    <recommendedName>
        <fullName evidence="3">DUF4238 domain-containing protein</fullName>
    </recommendedName>
</protein>
<gene>
    <name evidence="1" type="ORF">ROH8110_00429</name>
</gene>
<reference evidence="1 2" key="1">
    <citation type="submission" date="2017-03" db="EMBL/GenBank/DDBJ databases">
        <authorList>
            <person name="Afonso C.L."/>
            <person name="Miller P.J."/>
            <person name="Scott M.A."/>
            <person name="Spackman E."/>
            <person name="Goraichik I."/>
            <person name="Dimitrov K.M."/>
            <person name="Suarez D.L."/>
            <person name="Swayne D.E."/>
        </authorList>
    </citation>
    <scope>NUCLEOTIDE SEQUENCE [LARGE SCALE GENOMIC DNA]</scope>
    <source>
        <strain evidence="1 2">CECT 8110</strain>
    </source>
</reference>